<gene>
    <name evidence="1" type="ORF">IHE45_09G048000</name>
</gene>
<proteinExistence type="predicted"/>
<accession>A0ACB7VEY2</accession>
<sequence>MSSKKEEERNEKIIRGLMKLPPNRKCINCNSLGPQYVCTNFWTFVCTACSGIHREFTHRVKSVSMAKFTKQEVEALQNGGNQRAREIFLKDWDMQQLRLPDSSKPDRIREFIRSVYIEKKYAGGRSSDKPPRDTQSLKSHEDHRRASSYHSYSQSPPYDHQYEDRRYGKQSGMLTRKPGSDRGHYEGKLSSFMYSPGSLREQMYEDKFANESSGSRMSDYSASTTGDTFRSESQSPNFQESIYSKPPLQQARDIFVEDSQLQSLNRHKTNVKADLDGIPRPKRSASSGSFGSFDSTSLKSFNSGSLVDVVIEPDNASKTQQLETFSVSSISQPPPSVLTPELDLFNLPLMQASIASPAPSIDLFHDVNHNSAPAVPEQKPMVLPSPESGGWATFDLPHSARPTSEANPGISTTGAPVAGGPKGSIDVFSSMPDQWFSAQSSVPPTFFPLIGDQWDTNLDEVKRSSDPKNSQSWNAFDGSNGNTHSLFDLLPKGNELQVPMHQPPSDVPLGMPKVPKDSINGFQISPANDRTPDLSLPFNGVPGPSCPPSVLQETVMATHHRKSTNPFDIPDDLEVQPNNMFLDMNSLQAALPNPQLPPPFLGALSEPFFNQNSVNVHVPSLPLEGLPYIGGQAPGSQLPNVASQGSVASIGGNPFA</sequence>
<comment type="caution">
    <text evidence="1">The sequence shown here is derived from an EMBL/GenBank/DDBJ whole genome shotgun (WGS) entry which is preliminary data.</text>
</comment>
<organism evidence="1 2">
    <name type="scientific">Dioscorea alata</name>
    <name type="common">Purple yam</name>
    <dbReference type="NCBI Taxonomy" id="55571"/>
    <lineage>
        <taxon>Eukaryota</taxon>
        <taxon>Viridiplantae</taxon>
        <taxon>Streptophyta</taxon>
        <taxon>Embryophyta</taxon>
        <taxon>Tracheophyta</taxon>
        <taxon>Spermatophyta</taxon>
        <taxon>Magnoliopsida</taxon>
        <taxon>Liliopsida</taxon>
        <taxon>Dioscoreales</taxon>
        <taxon>Dioscoreaceae</taxon>
        <taxon>Dioscorea</taxon>
    </lineage>
</organism>
<evidence type="ECO:0000313" key="2">
    <source>
        <dbReference type="Proteomes" id="UP000827976"/>
    </source>
</evidence>
<name>A0ACB7VEY2_DIOAL</name>
<keyword evidence="2" id="KW-1185">Reference proteome</keyword>
<protein>
    <submittedName>
        <fullName evidence="1">GTPase-activating protein</fullName>
    </submittedName>
</protein>
<dbReference type="EMBL" id="CM037019">
    <property type="protein sequence ID" value="KAH7672340.1"/>
    <property type="molecule type" value="Genomic_DNA"/>
</dbReference>
<dbReference type="Proteomes" id="UP000827976">
    <property type="component" value="Chromosome 9"/>
</dbReference>
<evidence type="ECO:0000313" key="1">
    <source>
        <dbReference type="EMBL" id="KAH7672340.1"/>
    </source>
</evidence>
<reference evidence="2" key="1">
    <citation type="journal article" date="2022" name="Nat. Commun.">
        <title>Chromosome evolution and the genetic basis of agronomically important traits in greater yam.</title>
        <authorList>
            <person name="Bredeson J.V."/>
            <person name="Lyons J.B."/>
            <person name="Oniyinde I.O."/>
            <person name="Okereke N.R."/>
            <person name="Kolade O."/>
            <person name="Nnabue I."/>
            <person name="Nwadili C.O."/>
            <person name="Hribova E."/>
            <person name="Parker M."/>
            <person name="Nwogha J."/>
            <person name="Shu S."/>
            <person name="Carlson J."/>
            <person name="Kariba R."/>
            <person name="Muthemba S."/>
            <person name="Knop K."/>
            <person name="Barton G.J."/>
            <person name="Sherwood A.V."/>
            <person name="Lopez-Montes A."/>
            <person name="Asiedu R."/>
            <person name="Jamnadass R."/>
            <person name="Muchugi A."/>
            <person name="Goodstein D."/>
            <person name="Egesi C.N."/>
            <person name="Featherston J."/>
            <person name="Asfaw A."/>
            <person name="Simpson G.G."/>
            <person name="Dolezel J."/>
            <person name="Hendre P.S."/>
            <person name="Van Deynze A."/>
            <person name="Kumar P.L."/>
            <person name="Obidiegwu J.E."/>
            <person name="Bhattacharjee R."/>
            <person name="Rokhsar D.S."/>
        </authorList>
    </citation>
    <scope>NUCLEOTIDE SEQUENCE [LARGE SCALE GENOMIC DNA]</scope>
    <source>
        <strain evidence="2">cv. TDa95/00328</strain>
    </source>
</reference>